<sequence>MSLQDLSNELLTRIFDSCDTKSIQNFRLASNQRLCKVANRHLIRELSIYYNYESLQLLETLAATTSTHQEEEFAKGIRAIWLQANRFHRLLSYQEWNIKRREMEREEGDAALSDMSMTTDSPAKMLEGGGESSRIIGESEVESSSSQADRIDQEQLDREYAYYSELYTQQCALDSSDTLRQKSAALFKVCPKLKSVWVTSGDAVRRNTTERSAAFRRGVVLPHGSNGPDHSKSIHCSSQLLLGALDAGTHLETIVLGDVNYHFLVQDTTLRSNFGKMLQHAKHFQWNIGQSIFDETQQIDNFDDDELVEMHAIFNRGHLSNFLAKATNLQTLVIKFPYIPYYMLDHIDLGKAMGGSGGGLHFPLLRSLTLGSISTTPEALETFLLRHKATLTRLRLCDLRIEEEEQTGWQTCFSNLGGKFPYLEHMALRGEFRHGDTVTHTFSLGTGELAVYPFSTRMEKFMITGGEAVPEPSEVLDEEYILLSRERFLDFAPEIQPEGRDLSWILS</sequence>
<accession>A0A2D3VEY2</accession>
<evidence type="ECO:0000256" key="1">
    <source>
        <dbReference type="SAM" id="MobiDB-lite"/>
    </source>
</evidence>
<dbReference type="Proteomes" id="UP000225277">
    <property type="component" value="Unassembled WGS sequence"/>
</dbReference>
<evidence type="ECO:0000313" key="3">
    <source>
        <dbReference type="Proteomes" id="UP000225277"/>
    </source>
</evidence>
<name>A0A2D3VEY2_9PEZI</name>
<feature type="compositionally biased region" description="Low complexity" evidence="1">
    <location>
        <begin position="132"/>
        <end position="146"/>
    </location>
</feature>
<dbReference type="RefSeq" id="XP_023631129.1">
    <property type="nucleotide sequence ID" value="XM_023775361.1"/>
</dbReference>
<gene>
    <name evidence="2" type="ORF">RCC_10130</name>
</gene>
<keyword evidence="3" id="KW-1185">Reference proteome</keyword>
<dbReference type="OrthoDB" id="3629726at2759"/>
<evidence type="ECO:0008006" key="4">
    <source>
        <dbReference type="Google" id="ProtNLM"/>
    </source>
</evidence>
<protein>
    <recommendedName>
        <fullName evidence="4">F-box domain-containing protein</fullName>
    </recommendedName>
</protein>
<dbReference type="AlphaFoldDB" id="A0A2D3VEY2"/>
<dbReference type="GeneID" id="35605179"/>
<dbReference type="EMBL" id="FJUY01000021">
    <property type="protein sequence ID" value="CZT24405.1"/>
    <property type="molecule type" value="Genomic_DNA"/>
</dbReference>
<proteinExistence type="predicted"/>
<reference evidence="2 3" key="1">
    <citation type="submission" date="2016-03" db="EMBL/GenBank/DDBJ databases">
        <authorList>
            <person name="Ploux O."/>
        </authorList>
    </citation>
    <scope>NUCLEOTIDE SEQUENCE [LARGE SCALE GENOMIC DNA]</scope>
    <source>
        <strain evidence="2 3">URUG2</strain>
    </source>
</reference>
<dbReference type="STRING" id="112498.A0A2D3VEY2"/>
<organism evidence="2 3">
    <name type="scientific">Ramularia collo-cygni</name>
    <dbReference type="NCBI Taxonomy" id="112498"/>
    <lineage>
        <taxon>Eukaryota</taxon>
        <taxon>Fungi</taxon>
        <taxon>Dikarya</taxon>
        <taxon>Ascomycota</taxon>
        <taxon>Pezizomycotina</taxon>
        <taxon>Dothideomycetes</taxon>
        <taxon>Dothideomycetidae</taxon>
        <taxon>Mycosphaerellales</taxon>
        <taxon>Mycosphaerellaceae</taxon>
        <taxon>Ramularia</taxon>
    </lineage>
</organism>
<evidence type="ECO:0000313" key="2">
    <source>
        <dbReference type="EMBL" id="CZT24405.1"/>
    </source>
</evidence>
<feature type="region of interest" description="Disordered" evidence="1">
    <location>
        <begin position="108"/>
        <end position="150"/>
    </location>
</feature>